<dbReference type="InterPro" id="IPR003959">
    <property type="entry name" value="ATPase_AAA_core"/>
</dbReference>
<dbReference type="PANTHER" id="PTHR32182:SF25">
    <property type="entry name" value="SLR1056 PROTEIN"/>
    <property type="match status" value="1"/>
</dbReference>
<dbReference type="NCBIfam" id="TIGR04435">
    <property type="entry name" value="restrict_AAA_1"/>
    <property type="match status" value="1"/>
</dbReference>
<dbReference type="Proteomes" id="UP001500736">
    <property type="component" value="Unassembled WGS sequence"/>
</dbReference>
<protein>
    <submittedName>
        <fullName evidence="2">Restriction system-associated AAA family ATPase</fullName>
    </submittedName>
</protein>
<comment type="caution">
    <text evidence="2">The sequence shown here is derived from an EMBL/GenBank/DDBJ whole genome shotgun (WGS) entry which is preliminary data.</text>
</comment>
<accession>A0ABN1JZ31</accession>
<proteinExistence type="predicted"/>
<dbReference type="Pfam" id="PF13304">
    <property type="entry name" value="AAA_21"/>
    <property type="match status" value="1"/>
</dbReference>
<sequence>MKLVRFKLYSKFRSLPKDFELIFRNERDLEISKLNEFHPYCFAGLNGSGKSNVLEALSLIFFYLECSFSKYLPDKFKDSFEKKDFPFGFDLEYLIFLKSNSSPINIRIIKPENRPVEFYRKSEEDKQIIKVSTIPIREGINKKNAVAKQYLPDIIIGYSSGENEILSLPFYKTKFAHFDNYMQSLMNDEVYDGNPLTSLVYIDYSMSQAVLLANFLMNNQDDDNDILFSIKKELNIEKLHSFRIVIKDFEVKSKIVSSRKKPKFLLSQLKDKKSSLIDKLTACSTCSYQNGNELILDYFVNSSTSKAFQRHFDNPYHLFKELQTLSELNLHFVEDEIKNEIYETDSMYVSEKLPRPKGEELAFYFNNFLIKKKDVEKPMLVKNLSDGEHQFLHTIGICLMLKDKTALLLLDEPETHFNPDWRSKFVSILKDSLERGKSNNLLRDILITSHSPFIISDCFPDKVIVFEKGEKPLNAVDMKFNTFGTSVNIVLEEIFNKKESIPDYSLSELNKIRGRNFESLEDIQKAKQDARKLGESPEKVFLFRDLILAEEKIKNKKND</sequence>
<dbReference type="SUPFAM" id="SSF52540">
    <property type="entry name" value="P-loop containing nucleoside triphosphate hydrolases"/>
    <property type="match status" value="1"/>
</dbReference>
<dbReference type="InterPro" id="IPR027417">
    <property type="entry name" value="P-loop_NTPase"/>
</dbReference>
<name>A0ABN1JZ31_9FLAO</name>
<evidence type="ECO:0000259" key="1">
    <source>
        <dbReference type="Pfam" id="PF13304"/>
    </source>
</evidence>
<reference evidence="2 3" key="1">
    <citation type="journal article" date="2019" name="Int. J. Syst. Evol. Microbiol.">
        <title>The Global Catalogue of Microorganisms (GCM) 10K type strain sequencing project: providing services to taxonomists for standard genome sequencing and annotation.</title>
        <authorList>
            <consortium name="The Broad Institute Genomics Platform"/>
            <consortium name="The Broad Institute Genome Sequencing Center for Infectious Disease"/>
            <person name="Wu L."/>
            <person name="Ma J."/>
        </authorList>
    </citation>
    <scope>NUCLEOTIDE SEQUENCE [LARGE SCALE GENOMIC DNA]</scope>
    <source>
        <strain evidence="2 3">JCM 15976</strain>
    </source>
</reference>
<evidence type="ECO:0000313" key="3">
    <source>
        <dbReference type="Proteomes" id="UP001500736"/>
    </source>
</evidence>
<feature type="domain" description="ATPase AAA-type core" evidence="1">
    <location>
        <begin position="373"/>
        <end position="456"/>
    </location>
</feature>
<organism evidence="2 3">
    <name type="scientific">Gaetbulibacter jejuensis</name>
    <dbReference type="NCBI Taxonomy" id="584607"/>
    <lineage>
        <taxon>Bacteria</taxon>
        <taxon>Pseudomonadati</taxon>
        <taxon>Bacteroidota</taxon>
        <taxon>Flavobacteriia</taxon>
        <taxon>Flavobacteriales</taxon>
        <taxon>Flavobacteriaceae</taxon>
        <taxon>Gaetbulibacter</taxon>
    </lineage>
</organism>
<evidence type="ECO:0000313" key="2">
    <source>
        <dbReference type="EMBL" id="GAA0749889.1"/>
    </source>
</evidence>
<dbReference type="Gene3D" id="3.40.50.300">
    <property type="entry name" value="P-loop containing nucleotide triphosphate hydrolases"/>
    <property type="match status" value="1"/>
</dbReference>
<gene>
    <name evidence="2" type="ORF">GCM10009431_29990</name>
</gene>
<dbReference type="RefSeq" id="WP_343799604.1">
    <property type="nucleotide sequence ID" value="NZ_BAAAGF010000005.1"/>
</dbReference>
<dbReference type="PANTHER" id="PTHR32182">
    <property type="entry name" value="DNA REPLICATION AND REPAIR PROTEIN RECF"/>
    <property type="match status" value="1"/>
</dbReference>
<keyword evidence="3" id="KW-1185">Reference proteome</keyword>
<dbReference type="EMBL" id="BAAAGF010000005">
    <property type="protein sequence ID" value="GAA0749889.1"/>
    <property type="molecule type" value="Genomic_DNA"/>
</dbReference>
<dbReference type="InterPro" id="IPR030974">
    <property type="entry name" value="Restrict_AAA"/>
</dbReference>